<dbReference type="EMBL" id="JALLPJ020001032">
    <property type="protein sequence ID" value="KAL3777673.1"/>
    <property type="molecule type" value="Genomic_DNA"/>
</dbReference>
<dbReference type="InterPro" id="IPR029787">
    <property type="entry name" value="Nucleotide_cyclase"/>
</dbReference>
<proteinExistence type="predicted"/>
<feature type="domain" description="Guanylate cyclase" evidence="2">
    <location>
        <begin position="75"/>
        <end position="211"/>
    </location>
</feature>
<evidence type="ECO:0000256" key="1">
    <source>
        <dbReference type="SAM" id="MobiDB-lite"/>
    </source>
</evidence>
<dbReference type="SUPFAM" id="SSF55073">
    <property type="entry name" value="Nucleotide cyclase"/>
    <property type="match status" value="1"/>
</dbReference>
<dbReference type="Proteomes" id="UP001530400">
    <property type="component" value="Unassembled WGS sequence"/>
</dbReference>
<dbReference type="Gene3D" id="3.30.70.1230">
    <property type="entry name" value="Nucleotide cyclase"/>
    <property type="match status" value="1"/>
</dbReference>
<organism evidence="3 4">
    <name type="scientific">Cyclotella atomus</name>
    <dbReference type="NCBI Taxonomy" id="382360"/>
    <lineage>
        <taxon>Eukaryota</taxon>
        <taxon>Sar</taxon>
        <taxon>Stramenopiles</taxon>
        <taxon>Ochrophyta</taxon>
        <taxon>Bacillariophyta</taxon>
        <taxon>Coscinodiscophyceae</taxon>
        <taxon>Thalassiosirophycidae</taxon>
        <taxon>Stephanodiscales</taxon>
        <taxon>Stephanodiscaceae</taxon>
        <taxon>Cyclotella</taxon>
    </lineage>
</organism>
<feature type="region of interest" description="Disordered" evidence="1">
    <location>
        <begin position="40"/>
        <end position="61"/>
    </location>
</feature>
<reference evidence="3 4" key="1">
    <citation type="submission" date="2024-10" db="EMBL/GenBank/DDBJ databases">
        <title>Updated reference genomes for cyclostephanoid diatoms.</title>
        <authorList>
            <person name="Roberts W.R."/>
            <person name="Alverson A.J."/>
        </authorList>
    </citation>
    <scope>NUCLEOTIDE SEQUENCE [LARGE SCALE GENOMIC DNA]</scope>
    <source>
        <strain evidence="3 4">AJA010-31</strain>
    </source>
</reference>
<evidence type="ECO:0000313" key="3">
    <source>
        <dbReference type="EMBL" id="KAL3777673.1"/>
    </source>
</evidence>
<evidence type="ECO:0000259" key="2">
    <source>
        <dbReference type="PROSITE" id="PS50125"/>
    </source>
</evidence>
<name>A0ABD3NP21_9STRA</name>
<evidence type="ECO:0000313" key="4">
    <source>
        <dbReference type="Proteomes" id="UP001530400"/>
    </source>
</evidence>
<feature type="compositionally biased region" description="Polar residues" evidence="1">
    <location>
        <begin position="52"/>
        <end position="61"/>
    </location>
</feature>
<dbReference type="AlphaFoldDB" id="A0ABD3NP21"/>
<feature type="compositionally biased region" description="Polar residues" evidence="1">
    <location>
        <begin position="323"/>
        <end position="332"/>
    </location>
</feature>
<keyword evidence="4" id="KW-1185">Reference proteome</keyword>
<feature type="region of interest" description="Disordered" evidence="1">
    <location>
        <begin position="323"/>
        <end position="359"/>
    </location>
</feature>
<comment type="caution">
    <text evidence="3">The sequence shown here is derived from an EMBL/GenBank/DDBJ whole genome shotgun (WGS) entry which is preliminary data.</text>
</comment>
<sequence>MTPYLDQSNMQISNAAERRSSIFSGWAEDALRRNSVRKMATSFQENPEEGTAVTSSDKARRQSSFSTGPLIIASTIVFVDLEGYSKTSDMHQKYITKDFMSTLRDLLTVVYGSVPDRSKVDDYVILPTGDGAAVCVMRPPQNTSCPSCDSHSLQDTEETALWIGASLLLWASRRNVGLRVGLNSGDLTIVEDPYGDANVCGDAINLASRIMDTATPGQILASSDTVAPKLNGSKMNRSSDCQHCPHLQYDIAIEPSEIVVKHDVTTHVQSIVCTLNERRSTDLLDIRSSIKDRARSYQEDELFEPDLSLVDWREISFETLSSSYTTKPSRQHTSLQTSLSTSLTLPSKQPTHLSHAVGSHDAPKTKWYMKIKPTEMLEDAKNIRPKILPQELIRRHKRIAFVGITHDNLCNVFQEALNDDPTHTWDQVYVLYPSDKCLHALAPILIQNGDKLIELKNTSKHALPGNLSHAVHDLRLLELDQLMHCGSYWDWQDQGGYIHISPLTWGANPKTCPAMNYYWNSTDASPEYRVYRDGLEYLLKIARPLISSDL</sequence>
<dbReference type="PROSITE" id="PS50125">
    <property type="entry name" value="GUANYLATE_CYCLASE_2"/>
    <property type="match status" value="1"/>
</dbReference>
<accession>A0ABD3NP21</accession>
<dbReference type="InterPro" id="IPR001054">
    <property type="entry name" value="A/G_cyclase"/>
</dbReference>
<feature type="compositionally biased region" description="Low complexity" evidence="1">
    <location>
        <begin position="333"/>
        <end position="345"/>
    </location>
</feature>
<protein>
    <recommendedName>
        <fullName evidence="2">Guanylate cyclase domain-containing protein</fullName>
    </recommendedName>
</protein>
<gene>
    <name evidence="3" type="ORF">ACHAWO_001864</name>
</gene>